<dbReference type="AlphaFoldDB" id="A0A7W9UQH9"/>
<evidence type="ECO:0000313" key="1">
    <source>
        <dbReference type="EMBL" id="MBB5926534.1"/>
    </source>
</evidence>
<comment type="caution">
    <text evidence="1">The sequence shown here is derived from an EMBL/GenBank/DDBJ whole genome shotgun (WGS) entry which is preliminary data.</text>
</comment>
<protein>
    <submittedName>
        <fullName evidence="1">Uncharacterized protein</fullName>
    </submittedName>
</protein>
<reference evidence="1 2" key="1">
    <citation type="submission" date="2020-08" db="EMBL/GenBank/DDBJ databases">
        <title>Genomic Encyclopedia of Type Strains, Phase III (KMG-III): the genomes of soil and plant-associated and newly described type strains.</title>
        <authorList>
            <person name="Whitman W."/>
        </authorList>
    </citation>
    <scope>NUCLEOTIDE SEQUENCE [LARGE SCALE GENOMIC DNA]</scope>
    <source>
        <strain evidence="1 2">CECT 3313</strain>
    </source>
</reference>
<accession>A0A7W9UQH9</accession>
<organism evidence="1 2">
    <name type="scientific">Streptomyces echinatus</name>
    <dbReference type="NCBI Taxonomy" id="67293"/>
    <lineage>
        <taxon>Bacteria</taxon>
        <taxon>Bacillati</taxon>
        <taxon>Actinomycetota</taxon>
        <taxon>Actinomycetes</taxon>
        <taxon>Kitasatosporales</taxon>
        <taxon>Streptomycetaceae</taxon>
        <taxon>Streptomyces</taxon>
    </lineage>
</organism>
<proteinExistence type="predicted"/>
<dbReference type="EMBL" id="JACHJK010000003">
    <property type="protein sequence ID" value="MBB5926534.1"/>
    <property type="molecule type" value="Genomic_DNA"/>
</dbReference>
<dbReference type="Proteomes" id="UP000585836">
    <property type="component" value="Unassembled WGS sequence"/>
</dbReference>
<sequence length="119" mass="12637">MVLGLSPLLPANRAPHRPAPDWPGTALAALTGLLVYPLIGVDLGHLPLRGWTSVAGGLLVLAAFALHQRRTARTLLELSLFTRRGFPAALVTSTAFSEEEADMIITVRAAICFVAARQA</sequence>
<keyword evidence="2" id="KW-1185">Reference proteome</keyword>
<dbReference type="RefSeq" id="WP_184963317.1">
    <property type="nucleotide sequence ID" value="NZ_JACHJK010000003.1"/>
</dbReference>
<gene>
    <name evidence="1" type="ORF">FHS34_001990</name>
</gene>
<name>A0A7W9UQH9_9ACTN</name>
<evidence type="ECO:0000313" key="2">
    <source>
        <dbReference type="Proteomes" id="UP000585836"/>
    </source>
</evidence>